<name>A0A1T5FLF4_9SPHN</name>
<comment type="subcellular location">
    <subcellularLocation>
        <location evidence="1">Endomembrane system</location>
        <topology evidence="1">Multi-pass membrane protein</topology>
    </subcellularLocation>
</comment>
<reference evidence="9" key="1">
    <citation type="submission" date="2017-02" db="EMBL/GenBank/DDBJ databases">
        <authorList>
            <person name="Varghese N."/>
            <person name="Submissions S."/>
        </authorList>
    </citation>
    <scope>NUCLEOTIDE SEQUENCE [LARGE SCALE GENOMIC DNA]</scope>
    <source>
        <strain evidence="9">UM2</strain>
    </source>
</reference>
<evidence type="ECO:0000256" key="6">
    <source>
        <dbReference type="SAM" id="Phobius"/>
    </source>
</evidence>
<evidence type="ECO:0000256" key="1">
    <source>
        <dbReference type="ARBA" id="ARBA00004127"/>
    </source>
</evidence>
<dbReference type="InterPro" id="IPR003807">
    <property type="entry name" value="DUF202"/>
</dbReference>
<evidence type="ECO:0000256" key="3">
    <source>
        <dbReference type="ARBA" id="ARBA00022989"/>
    </source>
</evidence>
<evidence type="ECO:0000313" key="8">
    <source>
        <dbReference type="EMBL" id="SKB97010.1"/>
    </source>
</evidence>
<keyword evidence="2 6" id="KW-0812">Transmembrane</keyword>
<gene>
    <name evidence="8" type="ORF">SAMN06295920_11015</name>
</gene>
<sequence length="149" mass="16194">MPEMAEGSRRPAQEAQRELADSAEKLEESADRQTDSADRRTELAADRTILAAERTYAAWVRTGLAALASGVGARALLTDVVPDALMWATGSVLVLFSAFCFVAAVWRQMLRVAPPRPDTPRLPPWLLILVNALLLVTAVAALIGIWLSR</sequence>
<dbReference type="AlphaFoldDB" id="A0A1T5FLF4"/>
<dbReference type="EMBL" id="FUYM01000010">
    <property type="protein sequence ID" value="SKB97010.1"/>
    <property type="molecule type" value="Genomic_DNA"/>
</dbReference>
<evidence type="ECO:0000313" key="9">
    <source>
        <dbReference type="Proteomes" id="UP000189818"/>
    </source>
</evidence>
<proteinExistence type="predicted"/>
<keyword evidence="3 6" id="KW-1133">Transmembrane helix</keyword>
<keyword evidence="4 6" id="KW-0472">Membrane</keyword>
<dbReference type="Pfam" id="PF02656">
    <property type="entry name" value="DUF202"/>
    <property type="match status" value="1"/>
</dbReference>
<evidence type="ECO:0000256" key="2">
    <source>
        <dbReference type="ARBA" id="ARBA00022692"/>
    </source>
</evidence>
<feature type="transmembrane region" description="Helical" evidence="6">
    <location>
        <begin position="84"/>
        <end position="106"/>
    </location>
</feature>
<evidence type="ECO:0000256" key="4">
    <source>
        <dbReference type="ARBA" id="ARBA00023136"/>
    </source>
</evidence>
<feature type="region of interest" description="Disordered" evidence="5">
    <location>
        <begin position="1"/>
        <end position="40"/>
    </location>
</feature>
<evidence type="ECO:0000256" key="5">
    <source>
        <dbReference type="SAM" id="MobiDB-lite"/>
    </source>
</evidence>
<protein>
    <submittedName>
        <fullName evidence="8">Putative membrane protein</fullName>
    </submittedName>
</protein>
<feature type="domain" description="DUF202" evidence="7">
    <location>
        <begin position="47"/>
        <end position="109"/>
    </location>
</feature>
<dbReference type="STRING" id="439228.SAMN06295920_11015"/>
<accession>A0A1T5FLF4</accession>
<feature type="transmembrane region" description="Helical" evidence="6">
    <location>
        <begin position="126"/>
        <end position="147"/>
    </location>
</feature>
<dbReference type="Proteomes" id="UP000189818">
    <property type="component" value="Unassembled WGS sequence"/>
</dbReference>
<keyword evidence="9" id="KW-1185">Reference proteome</keyword>
<dbReference type="RefSeq" id="WP_209047381.1">
    <property type="nucleotide sequence ID" value="NZ_FUYM01000010.1"/>
</dbReference>
<organism evidence="8 9">
    <name type="scientific">Rhizorhabdus histidinilytica</name>
    <dbReference type="NCBI Taxonomy" id="439228"/>
    <lineage>
        <taxon>Bacteria</taxon>
        <taxon>Pseudomonadati</taxon>
        <taxon>Pseudomonadota</taxon>
        <taxon>Alphaproteobacteria</taxon>
        <taxon>Sphingomonadales</taxon>
        <taxon>Sphingomonadaceae</taxon>
        <taxon>Rhizorhabdus</taxon>
    </lineage>
</organism>
<dbReference type="GO" id="GO:0012505">
    <property type="term" value="C:endomembrane system"/>
    <property type="evidence" value="ECO:0007669"/>
    <property type="project" value="UniProtKB-SubCell"/>
</dbReference>
<evidence type="ECO:0000259" key="7">
    <source>
        <dbReference type="Pfam" id="PF02656"/>
    </source>
</evidence>